<dbReference type="Proteomes" id="UP000824469">
    <property type="component" value="Unassembled WGS sequence"/>
</dbReference>
<dbReference type="EMBL" id="JAHRHJ020000001">
    <property type="protein sequence ID" value="KAH9329625.1"/>
    <property type="molecule type" value="Genomic_DNA"/>
</dbReference>
<dbReference type="PANTHER" id="PTHR46834:SF1">
    <property type="entry name" value="TRANSCRIPTION FACTOR BHLH10"/>
    <property type="match status" value="1"/>
</dbReference>
<feature type="non-terminal residue" evidence="5">
    <location>
        <position position="1"/>
    </location>
</feature>
<sequence>FTNSMLDLKRDMSLSKGPEGHGTNHFATERQRREYLNEKYQNLRTLVPNPTKVKVLVEEKRCGSGRSKRHRIANTQEMESCLQAQVAAPPDLQSEQDHKLLTNGSLRSSWLQIRSKEGTHVDVRIVDNEVNIKLIQRKRRSCLLCVSLILHELQLEILHANGANIGEHNFFMFNTKIFEGSCEYARSIATKLNGCCRSSDELQCLLIFKSEEGVD</sequence>
<evidence type="ECO:0000256" key="2">
    <source>
        <dbReference type="ARBA" id="ARBA00023163"/>
    </source>
</evidence>
<dbReference type="Gene3D" id="4.10.280.10">
    <property type="entry name" value="Helix-loop-helix DNA-binding domain"/>
    <property type="match status" value="1"/>
</dbReference>
<dbReference type="OMA" id="NSAGHEE"/>
<keyword evidence="1" id="KW-0805">Transcription regulation</keyword>
<dbReference type="AlphaFoldDB" id="A0AA38GZU3"/>
<evidence type="ECO:0000256" key="1">
    <source>
        <dbReference type="ARBA" id="ARBA00023015"/>
    </source>
</evidence>
<proteinExistence type="predicted"/>
<dbReference type="InterPro" id="IPR036638">
    <property type="entry name" value="HLH_DNA-bd_sf"/>
</dbReference>
<dbReference type="GO" id="GO:0046983">
    <property type="term" value="F:protein dimerization activity"/>
    <property type="evidence" value="ECO:0007669"/>
    <property type="project" value="InterPro"/>
</dbReference>
<gene>
    <name evidence="5" type="ORF">KI387_001733</name>
</gene>
<dbReference type="SUPFAM" id="SSF47459">
    <property type="entry name" value="HLH, helix-loop-helix DNA-binding domain"/>
    <property type="match status" value="1"/>
</dbReference>
<dbReference type="Pfam" id="PF00010">
    <property type="entry name" value="HLH"/>
    <property type="match status" value="1"/>
</dbReference>
<comment type="caution">
    <text evidence="5">The sequence shown here is derived from an EMBL/GenBank/DDBJ whole genome shotgun (WGS) entry which is preliminary data.</text>
</comment>
<dbReference type="PANTHER" id="PTHR46834">
    <property type="entry name" value="TRANSCRIPTION FACTOR BHLH91"/>
    <property type="match status" value="1"/>
</dbReference>
<feature type="domain" description="BHLH" evidence="4">
    <location>
        <begin position="23"/>
        <end position="52"/>
    </location>
</feature>
<organism evidence="5 6">
    <name type="scientific">Taxus chinensis</name>
    <name type="common">Chinese yew</name>
    <name type="synonym">Taxus wallichiana var. chinensis</name>
    <dbReference type="NCBI Taxonomy" id="29808"/>
    <lineage>
        <taxon>Eukaryota</taxon>
        <taxon>Viridiplantae</taxon>
        <taxon>Streptophyta</taxon>
        <taxon>Embryophyta</taxon>
        <taxon>Tracheophyta</taxon>
        <taxon>Spermatophyta</taxon>
        <taxon>Pinopsida</taxon>
        <taxon>Pinidae</taxon>
        <taxon>Conifers II</taxon>
        <taxon>Cupressales</taxon>
        <taxon>Taxaceae</taxon>
        <taxon>Taxus</taxon>
    </lineage>
</organism>
<keyword evidence="2" id="KW-0804">Transcription</keyword>
<evidence type="ECO:0000313" key="6">
    <source>
        <dbReference type="Proteomes" id="UP000824469"/>
    </source>
</evidence>
<evidence type="ECO:0000313" key="5">
    <source>
        <dbReference type="EMBL" id="KAH9329625.1"/>
    </source>
</evidence>
<dbReference type="GO" id="GO:0006355">
    <property type="term" value="P:regulation of DNA-templated transcription"/>
    <property type="evidence" value="ECO:0007669"/>
    <property type="project" value="InterPro"/>
</dbReference>
<feature type="region of interest" description="Disordered" evidence="3">
    <location>
        <begin position="1"/>
        <end position="26"/>
    </location>
</feature>
<evidence type="ECO:0000256" key="3">
    <source>
        <dbReference type="SAM" id="MobiDB-lite"/>
    </source>
</evidence>
<reference evidence="5 6" key="1">
    <citation type="journal article" date="2021" name="Nat. Plants">
        <title>The Taxus genome provides insights into paclitaxel biosynthesis.</title>
        <authorList>
            <person name="Xiong X."/>
            <person name="Gou J."/>
            <person name="Liao Q."/>
            <person name="Li Y."/>
            <person name="Zhou Q."/>
            <person name="Bi G."/>
            <person name="Li C."/>
            <person name="Du R."/>
            <person name="Wang X."/>
            <person name="Sun T."/>
            <person name="Guo L."/>
            <person name="Liang H."/>
            <person name="Lu P."/>
            <person name="Wu Y."/>
            <person name="Zhang Z."/>
            <person name="Ro D.K."/>
            <person name="Shang Y."/>
            <person name="Huang S."/>
            <person name="Yan J."/>
        </authorList>
    </citation>
    <scope>NUCLEOTIDE SEQUENCE [LARGE SCALE GENOMIC DNA]</scope>
    <source>
        <strain evidence="5">Ta-2019</strain>
    </source>
</reference>
<evidence type="ECO:0000259" key="4">
    <source>
        <dbReference type="Pfam" id="PF00010"/>
    </source>
</evidence>
<feature type="non-terminal residue" evidence="5">
    <location>
        <position position="215"/>
    </location>
</feature>
<keyword evidence="6" id="KW-1185">Reference proteome</keyword>
<name>A0AA38GZU3_TAXCH</name>
<dbReference type="InterPro" id="IPR011598">
    <property type="entry name" value="bHLH_dom"/>
</dbReference>
<accession>A0AA38GZU3</accession>
<protein>
    <recommendedName>
        <fullName evidence="4">BHLH domain-containing protein</fullName>
    </recommendedName>
</protein>
<dbReference type="InterPro" id="IPR045895">
    <property type="entry name" value="bHLH91-like"/>
</dbReference>